<dbReference type="InterPro" id="IPR044528">
    <property type="entry name" value="POD-like_MBL-fold"/>
</dbReference>
<dbReference type="RefSeq" id="WP_106713701.1">
    <property type="nucleotide sequence ID" value="NZ_PGGO01000026.1"/>
</dbReference>
<dbReference type="CDD" id="cd07724">
    <property type="entry name" value="POD-like_MBL-fold"/>
    <property type="match status" value="1"/>
</dbReference>
<evidence type="ECO:0000313" key="4">
    <source>
        <dbReference type="Proteomes" id="UP000241444"/>
    </source>
</evidence>
<dbReference type="InterPro" id="IPR029021">
    <property type="entry name" value="Prot-tyrosine_phosphatase-like"/>
</dbReference>
<dbReference type="InterPro" id="IPR005939">
    <property type="entry name" value="BLH_phosphatase-like"/>
</dbReference>
<dbReference type="InterPro" id="IPR001279">
    <property type="entry name" value="Metallo-B-lactamas"/>
</dbReference>
<accession>A0A2P7B9C2</accession>
<dbReference type="InterPro" id="IPR051682">
    <property type="entry name" value="Mito_Persulfide_Diox"/>
</dbReference>
<dbReference type="Proteomes" id="UP000241444">
    <property type="component" value="Unassembled WGS sequence"/>
</dbReference>
<dbReference type="GO" id="GO:0050313">
    <property type="term" value="F:sulfur dioxygenase activity"/>
    <property type="evidence" value="ECO:0007669"/>
    <property type="project" value="InterPro"/>
</dbReference>
<dbReference type="AlphaFoldDB" id="A0A2P7B9C2"/>
<reference evidence="4" key="1">
    <citation type="submission" date="2017-11" db="EMBL/GenBank/DDBJ databases">
        <authorList>
            <person name="Kuznetsova I."/>
            <person name="Sazanova A."/>
            <person name="Chirak E."/>
            <person name="Safronova V."/>
            <person name="Willems A."/>
        </authorList>
    </citation>
    <scope>NUCLEOTIDE SEQUENCE [LARGE SCALE GENOMIC DNA]</scope>
    <source>
        <strain evidence="4">STM 196</strain>
    </source>
</reference>
<dbReference type="GO" id="GO:0046872">
    <property type="term" value="F:metal ion binding"/>
    <property type="evidence" value="ECO:0007669"/>
    <property type="project" value="UniProtKB-KW"/>
</dbReference>
<dbReference type="Pfam" id="PF00753">
    <property type="entry name" value="Lactamase_B"/>
    <property type="match status" value="1"/>
</dbReference>
<keyword evidence="1" id="KW-0479">Metal-binding</keyword>
<evidence type="ECO:0000259" key="2">
    <source>
        <dbReference type="SMART" id="SM00849"/>
    </source>
</evidence>
<dbReference type="EMBL" id="PGGO01000026">
    <property type="protein sequence ID" value="PSH63022.1"/>
    <property type="molecule type" value="Genomic_DNA"/>
</dbReference>
<dbReference type="InterPro" id="IPR036866">
    <property type="entry name" value="RibonucZ/Hydroxyglut_hydro"/>
</dbReference>
<dbReference type="SMART" id="SM00849">
    <property type="entry name" value="Lactamase_B"/>
    <property type="match status" value="1"/>
</dbReference>
<gene>
    <name evidence="3" type="ORF">CU102_24500</name>
</gene>
<dbReference type="PANTHER" id="PTHR43084:SF1">
    <property type="entry name" value="PERSULFIDE DIOXYGENASE ETHE1, MITOCHONDRIAL"/>
    <property type="match status" value="1"/>
</dbReference>
<dbReference type="Pfam" id="PF04273">
    <property type="entry name" value="BLH_phosphatase"/>
    <property type="match status" value="1"/>
</dbReference>
<keyword evidence="4" id="KW-1185">Reference proteome</keyword>
<organism evidence="3 4">
    <name type="scientific">Phyllobacterium brassicacearum</name>
    <dbReference type="NCBI Taxonomy" id="314235"/>
    <lineage>
        <taxon>Bacteria</taxon>
        <taxon>Pseudomonadati</taxon>
        <taxon>Pseudomonadota</taxon>
        <taxon>Alphaproteobacteria</taxon>
        <taxon>Hyphomicrobiales</taxon>
        <taxon>Phyllobacteriaceae</taxon>
        <taxon>Phyllobacterium</taxon>
    </lineage>
</organism>
<proteinExistence type="predicted"/>
<dbReference type="GO" id="GO:0006749">
    <property type="term" value="P:glutathione metabolic process"/>
    <property type="evidence" value="ECO:0007669"/>
    <property type="project" value="InterPro"/>
</dbReference>
<dbReference type="SUPFAM" id="SSF52799">
    <property type="entry name" value="(Phosphotyrosine protein) phosphatases II"/>
    <property type="match status" value="1"/>
</dbReference>
<dbReference type="GO" id="GO:0070813">
    <property type="term" value="P:hydrogen sulfide metabolic process"/>
    <property type="evidence" value="ECO:0007669"/>
    <property type="project" value="TreeGrafter"/>
</dbReference>
<sequence>MQTTRISDRLSVSAQPSLHEFQCFHDQGFALVVNARPDEEEPGQAGNAAERDGAEQAGLSYSFIPVTGSTITEADIWAFQSALAVAKGPVLAHCKTGTRALLLHALGEALDGRMKPNDISAYGQSFGFDLSSAVKWLERYYAHRPQVKGFFDPRTSSIQYVASDPDTGKCAIIDAVLDFDEKSGSTSTRNADAILAYVAEKKLIVEWILDTHPHADHFSAAHYLKEKTGAPTAIGEHVVDVQRLWKDIYNWPALRTDGSQWDLLLADGDQFKVGSIDAHVLFSPGHTLASITYVIGDAAFVHDTIFMPDGGTARADFPGGDARTLWQSIQNILALPDKTRLFTGHDYQPDGRAPRWESTVGEQKRSNPHLEGIDEDAFVDLREKRDRTLSMPKLILHALQVNLRGGRLPEPEENGRRYLKFPLDALEGATW</sequence>
<dbReference type="CDD" id="cd14503">
    <property type="entry name" value="PTP-bact"/>
    <property type="match status" value="1"/>
</dbReference>
<dbReference type="NCBIfam" id="NF040641">
    <property type="entry name" value="bifunc_ST_SDO"/>
    <property type="match status" value="1"/>
</dbReference>
<dbReference type="SUPFAM" id="SSF56281">
    <property type="entry name" value="Metallo-hydrolase/oxidoreductase"/>
    <property type="match status" value="1"/>
</dbReference>
<evidence type="ECO:0000313" key="3">
    <source>
        <dbReference type="EMBL" id="PSH63022.1"/>
    </source>
</evidence>
<dbReference type="InterPro" id="IPR053449">
    <property type="entry name" value="MBL-like_hydrolase"/>
</dbReference>
<dbReference type="NCBIfam" id="TIGR01244">
    <property type="entry name" value="TIGR01244 family sulfur transferase"/>
    <property type="match status" value="1"/>
</dbReference>
<evidence type="ECO:0000256" key="1">
    <source>
        <dbReference type="ARBA" id="ARBA00022723"/>
    </source>
</evidence>
<dbReference type="GO" id="GO:0016787">
    <property type="term" value="F:hydrolase activity"/>
    <property type="evidence" value="ECO:0007669"/>
    <property type="project" value="InterPro"/>
</dbReference>
<dbReference type="PANTHER" id="PTHR43084">
    <property type="entry name" value="PERSULFIDE DIOXYGENASE ETHE1"/>
    <property type="match status" value="1"/>
</dbReference>
<dbReference type="Gene3D" id="3.90.190.10">
    <property type="entry name" value="Protein tyrosine phosphatase superfamily"/>
    <property type="match status" value="1"/>
</dbReference>
<protein>
    <submittedName>
        <fullName evidence="3">TIGR01244 family phosphatase</fullName>
    </submittedName>
</protein>
<feature type="domain" description="Metallo-beta-lactamase" evidence="2">
    <location>
        <begin position="156"/>
        <end position="345"/>
    </location>
</feature>
<dbReference type="Gene3D" id="3.60.15.10">
    <property type="entry name" value="Ribonuclease Z/Hydroxyacylglutathione hydrolase-like"/>
    <property type="match status" value="1"/>
</dbReference>
<name>A0A2P7B9C2_9HYPH</name>
<comment type="caution">
    <text evidence="3">The sequence shown here is derived from an EMBL/GenBank/DDBJ whole genome shotgun (WGS) entry which is preliminary data.</text>
</comment>
<dbReference type="OrthoDB" id="9784009at2"/>